<dbReference type="VEuPathDB" id="FungiDB:MELLADRAFT_111367"/>
<keyword evidence="3" id="KW-1185">Reference proteome</keyword>
<dbReference type="Proteomes" id="UP000001072">
    <property type="component" value="Unassembled WGS sequence"/>
</dbReference>
<evidence type="ECO:0000313" key="3">
    <source>
        <dbReference type="Proteomes" id="UP000001072"/>
    </source>
</evidence>
<dbReference type="GeneID" id="18924358"/>
<gene>
    <name evidence="2" type="ORF">MELLADRAFT_111367</name>
</gene>
<dbReference type="RefSeq" id="XP_007415735.1">
    <property type="nucleotide sequence ID" value="XM_007415673.1"/>
</dbReference>
<feature type="compositionally biased region" description="Basic and acidic residues" evidence="1">
    <location>
        <begin position="93"/>
        <end position="107"/>
    </location>
</feature>
<dbReference type="EMBL" id="GL883142">
    <property type="protein sequence ID" value="EGG00887.1"/>
    <property type="molecule type" value="Genomic_DNA"/>
</dbReference>
<name>F4S2Z3_MELLP</name>
<feature type="region of interest" description="Disordered" evidence="1">
    <location>
        <begin position="85"/>
        <end position="107"/>
    </location>
</feature>
<evidence type="ECO:0000256" key="1">
    <source>
        <dbReference type="SAM" id="MobiDB-lite"/>
    </source>
</evidence>
<sequence length="266" mass="29973">MNRLLSEKFTAYRVVSQKFSIDEEDTPLVEHDTSPAEESVIALVHCLEDFQVHRGCKADKKRTSDFELVTFRPVSKRTKIECPGLPAVPLEEESTKIPTEDKEESSKLDKINLASKLDKKRTVERAFGMAGFDLPLKREKIHLPDDPFAQDNEEERLSPQDDKNLSSEEAPGTQKAPSNSDQEGHLSPDHSPMEQDENYEPVPTTPICECKKKAIRRILARGGFQLDCLLEAPEEDQGALARSCFVHEVSKTVDTPNAMRQIRAMV</sequence>
<feature type="compositionally biased region" description="Basic and acidic residues" evidence="1">
    <location>
        <begin position="182"/>
        <end position="193"/>
    </location>
</feature>
<dbReference type="HOGENOM" id="CLU_1046145_0_0_1"/>
<reference evidence="3" key="1">
    <citation type="journal article" date="2011" name="Proc. Natl. Acad. Sci. U.S.A.">
        <title>Obligate biotrophy features unraveled by the genomic analysis of rust fungi.</title>
        <authorList>
            <person name="Duplessis S."/>
            <person name="Cuomo C.A."/>
            <person name="Lin Y.-C."/>
            <person name="Aerts A."/>
            <person name="Tisserant E."/>
            <person name="Veneault-Fourrey C."/>
            <person name="Joly D.L."/>
            <person name="Hacquard S."/>
            <person name="Amselem J."/>
            <person name="Cantarel B.L."/>
            <person name="Chiu R."/>
            <person name="Coutinho P.M."/>
            <person name="Feau N."/>
            <person name="Field M."/>
            <person name="Frey P."/>
            <person name="Gelhaye E."/>
            <person name="Goldberg J."/>
            <person name="Grabherr M.G."/>
            <person name="Kodira C.D."/>
            <person name="Kohler A."/>
            <person name="Kuees U."/>
            <person name="Lindquist E.A."/>
            <person name="Lucas S.M."/>
            <person name="Mago R."/>
            <person name="Mauceli E."/>
            <person name="Morin E."/>
            <person name="Murat C."/>
            <person name="Pangilinan J.L."/>
            <person name="Park R."/>
            <person name="Pearson M."/>
            <person name="Quesneville H."/>
            <person name="Rouhier N."/>
            <person name="Sakthikumar S."/>
            <person name="Salamov A.A."/>
            <person name="Schmutz J."/>
            <person name="Selles B."/>
            <person name="Shapiro H."/>
            <person name="Tanguay P."/>
            <person name="Tuskan G.A."/>
            <person name="Henrissat B."/>
            <person name="Van de Peer Y."/>
            <person name="Rouze P."/>
            <person name="Ellis J.G."/>
            <person name="Dodds P.N."/>
            <person name="Schein J.E."/>
            <person name="Zhong S."/>
            <person name="Hamelin R.C."/>
            <person name="Grigoriev I.V."/>
            <person name="Szabo L.J."/>
            <person name="Martin F."/>
        </authorList>
    </citation>
    <scope>NUCLEOTIDE SEQUENCE [LARGE SCALE GENOMIC DNA]</scope>
    <source>
        <strain evidence="3">98AG31 / pathotype 3-4-7</strain>
    </source>
</reference>
<proteinExistence type="predicted"/>
<protein>
    <submittedName>
        <fullName evidence="2">Uncharacterized protein</fullName>
    </submittedName>
</protein>
<feature type="compositionally biased region" description="Basic and acidic residues" evidence="1">
    <location>
        <begin position="155"/>
        <end position="166"/>
    </location>
</feature>
<accession>F4S2Z3</accession>
<feature type="region of interest" description="Disordered" evidence="1">
    <location>
        <begin position="144"/>
        <end position="205"/>
    </location>
</feature>
<dbReference type="InParanoid" id="F4S2Z3"/>
<evidence type="ECO:0000313" key="2">
    <source>
        <dbReference type="EMBL" id="EGG00887.1"/>
    </source>
</evidence>
<organism evidence="3">
    <name type="scientific">Melampsora larici-populina (strain 98AG31 / pathotype 3-4-7)</name>
    <name type="common">Poplar leaf rust fungus</name>
    <dbReference type="NCBI Taxonomy" id="747676"/>
    <lineage>
        <taxon>Eukaryota</taxon>
        <taxon>Fungi</taxon>
        <taxon>Dikarya</taxon>
        <taxon>Basidiomycota</taxon>
        <taxon>Pucciniomycotina</taxon>
        <taxon>Pucciniomycetes</taxon>
        <taxon>Pucciniales</taxon>
        <taxon>Melampsoraceae</taxon>
        <taxon>Melampsora</taxon>
    </lineage>
</organism>
<dbReference type="KEGG" id="mlr:MELLADRAFT_111367"/>
<dbReference type="AlphaFoldDB" id="F4S2Z3"/>